<evidence type="ECO:0000256" key="2">
    <source>
        <dbReference type="ARBA" id="ARBA00007639"/>
    </source>
</evidence>
<comment type="subcellular location">
    <subcellularLocation>
        <location evidence="1">Cell envelope</location>
    </subcellularLocation>
</comment>
<reference evidence="6" key="1">
    <citation type="submission" date="2017-02" db="EMBL/GenBank/DDBJ databases">
        <authorList>
            <person name="Regsiter A."/>
            <person name="William W."/>
        </authorList>
    </citation>
    <scope>NUCLEOTIDE SEQUENCE</scope>
    <source>
        <strain evidence="6">BdmA 4</strain>
    </source>
</reference>
<dbReference type="CDD" id="cd01536">
    <property type="entry name" value="PBP1_ABC_sugar_binding-like"/>
    <property type="match status" value="1"/>
</dbReference>
<dbReference type="GO" id="GO:0030313">
    <property type="term" value="C:cell envelope"/>
    <property type="evidence" value="ECO:0007669"/>
    <property type="project" value="UniProtKB-SubCell"/>
</dbReference>
<evidence type="ECO:0000313" key="6">
    <source>
        <dbReference type="EMBL" id="SLM18763.1"/>
    </source>
</evidence>
<accession>A0A3P3XSA0</accession>
<dbReference type="InterPro" id="IPR028082">
    <property type="entry name" value="Peripla_BP_I"/>
</dbReference>
<feature type="signal peptide" evidence="4">
    <location>
        <begin position="1"/>
        <end position="20"/>
    </location>
</feature>
<dbReference type="PANTHER" id="PTHR46847:SF1">
    <property type="entry name" value="D-ALLOSE-BINDING PERIPLASMIC PROTEIN-RELATED"/>
    <property type="match status" value="1"/>
</dbReference>
<dbReference type="Gene3D" id="3.40.50.2300">
    <property type="match status" value="2"/>
</dbReference>
<dbReference type="EMBL" id="FWDO01000005">
    <property type="protein sequence ID" value="SLM18763.1"/>
    <property type="molecule type" value="Genomic_DNA"/>
</dbReference>
<feature type="chain" id="PRO_5018297265" description="Periplasmic binding protein domain-containing protein" evidence="4">
    <location>
        <begin position="21"/>
        <end position="309"/>
    </location>
</feature>
<sequence length="309" mass="32963">MKKVVVLVMALTIAVGAGFAQGTKPLKKIILSNAYYTAPYCAAFNPAAIAKAKELGYDLQILDGEGNQQKQMEQARLAISEAAGFIYFPADVAGSVPIVEALNKAKLPYVIVNNYTLDALKANNVPCYVGTNVKQHGHNMATLVKQLLPSGGNVVAIEGTAGHAQTIAFNEAFDEDFKGTNIKFLDKQPADFDADKALNKMNDLLTKYGNKIDVIISHDGGMLAGIISALRAAGKLGKIPIVCAGSNKIIYDAIKSGYVYGTSTQDPGVEGALAVSTLIDIINGKKVPQWVELPIKPATKATIDNYNWF</sequence>
<proteinExistence type="inferred from homology"/>
<name>A0A3P3XSA0_9SPIR</name>
<dbReference type="AlphaFoldDB" id="A0A3P3XSA0"/>
<dbReference type="InterPro" id="IPR025997">
    <property type="entry name" value="SBP_2_dom"/>
</dbReference>
<evidence type="ECO:0000256" key="4">
    <source>
        <dbReference type="SAM" id="SignalP"/>
    </source>
</evidence>
<dbReference type="SUPFAM" id="SSF53822">
    <property type="entry name" value="Periplasmic binding protein-like I"/>
    <property type="match status" value="1"/>
</dbReference>
<dbReference type="GO" id="GO:0030246">
    <property type="term" value="F:carbohydrate binding"/>
    <property type="evidence" value="ECO:0007669"/>
    <property type="project" value="UniProtKB-ARBA"/>
</dbReference>
<evidence type="ECO:0000259" key="5">
    <source>
        <dbReference type="Pfam" id="PF13407"/>
    </source>
</evidence>
<feature type="domain" description="Periplasmic binding protein" evidence="5">
    <location>
        <begin position="29"/>
        <end position="286"/>
    </location>
</feature>
<protein>
    <recommendedName>
        <fullName evidence="5">Periplasmic binding protein domain-containing protein</fullName>
    </recommendedName>
</protein>
<keyword evidence="3 4" id="KW-0732">Signal</keyword>
<organism evidence="6">
    <name type="scientific">uncultured spirochete</name>
    <dbReference type="NCBI Taxonomy" id="156406"/>
    <lineage>
        <taxon>Bacteria</taxon>
        <taxon>Pseudomonadati</taxon>
        <taxon>Spirochaetota</taxon>
        <taxon>Spirochaetia</taxon>
        <taxon>Spirochaetales</taxon>
        <taxon>environmental samples</taxon>
    </lineage>
</organism>
<dbReference type="PANTHER" id="PTHR46847">
    <property type="entry name" value="D-ALLOSE-BINDING PERIPLASMIC PROTEIN-RELATED"/>
    <property type="match status" value="1"/>
</dbReference>
<comment type="similarity">
    <text evidence="2">Belongs to the bacterial solute-binding protein 2 family.</text>
</comment>
<gene>
    <name evidence="6" type="ORF">SPIRO4BDMA_50278</name>
</gene>
<evidence type="ECO:0000256" key="1">
    <source>
        <dbReference type="ARBA" id="ARBA00004196"/>
    </source>
</evidence>
<evidence type="ECO:0000256" key="3">
    <source>
        <dbReference type="ARBA" id="ARBA00022729"/>
    </source>
</evidence>
<dbReference type="Pfam" id="PF13407">
    <property type="entry name" value="Peripla_BP_4"/>
    <property type="match status" value="1"/>
</dbReference>